<feature type="compositionally biased region" description="Basic and acidic residues" evidence="1">
    <location>
        <begin position="14"/>
        <end position="25"/>
    </location>
</feature>
<evidence type="ECO:0000313" key="3">
    <source>
        <dbReference type="Proteomes" id="UP000010959"/>
    </source>
</evidence>
<dbReference type="AlphaFoldDB" id="L7CD86"/>
<organism evidence="2 3">
    <name type="scientific">Rhodopirellula baltica SWK14</name>
    <dbReference type="NCBI Taxonomy" id="993516"/>
    <lineage>
        <taxon>Bacteria</taxon>
        <taxon>Pseudomonadati</taxon>
        <taxon>Planctomycetota</taxon>
        <taxon>Planctomycetia</taxon>
        <taxon>Pirellulales</taxon>
        <taxon>Pirellulaceae</taxon>
        <taxon>Rhodopirellula</taxon>
    </lineage>
</organism>
<comment type="caution">
    <text evidence="2">The sequence shown here is derived from an EMBL/GenBank/DDBJ whole genome shotgun (WGS) entry which is preliminary data.</text>
</comment>
<feature type="region of interest" description="Disordered" evidence="1">
    <location>
        <begin position="1"/>
        <end position="42"/>
    </location>
</feature>
<accession>L7CD86</accession>
<reference evidence="2 3" key="1">
    <citation type="journal article" date="2013" name="Mar. Genomics">
        <title>Expression of sulfatases in Rhodopirellula baltica and the diversity of sulfatases in the genus Rhodopirellula.</title>
        <authorList>
            <person name="Wegner C.E."/>
            <person name="Richter-Heitmann T."/>
            <person name="Klindworth A."/>
            <person name="Klockow C."/>
            <person name="Richter M."/>
            <person name="Achstetter T."/>
            <person name="Glockner F.O."/>
            <person name="Harder J."/>
        </authorList>
    </citation>
    <scope>NUCLEOTIDE SEQUENCE [LARGE SCALE GENOMIC DNA]</scope>
    <source>
        <strain evidence="2 3">SWK14</strain>
    </source>
</reference>
<dbReference type="EMBL" id="AMWG01000120">
    <property type="protein sequence ID" value="ELP31597.1"/>
    <property type="molecule type" value="Genomic_DNA"/>
</dbReference>
<evidence type="ECO:0000313" key="2">
    <source>
        <dbReference type="EMBL" id="ELP31597.1"/>
    </source>
</evidence>
<protein>
    <submittedName>
        <fullName evidence="2">Uncharacterized protein</fullName>
    </submittedName>
</protein>
<proteinExistence type="predicted"/>
<sequence>MMMAVGQIKRPKKRNFEARALDSRQPESLPRNNGSRHAKTCPTTIGQIQCEAVHHSTRRVSQVNG</sequence>
<evidence type="ECO:0000256" key="1">
    <source>
        <dbReference type="SAM" id="MobiDB-lite"/>
    </source>
</evidence>
<name>L7CD86_RHOBT</name>
<dbReference type="PATRIC" id="fig|993516.3.peg.4814"/>
<dbReference type="Proteomes" id="UP000010959">
    <property type="component" value="Unassembled WGS sequence"/>
</dbReference>
<gene>
    <name evidence="2" type="ORF">RBSWK_04508</name>
</gene>